<feature type="compositionally biased region" description="Pro residues" evidence="1">
    <location>
        <begin position="933"/>
        <end position="966"/>
    </location>
</feature>
<feature type="region of interest" description="Disordered" evidence="1">
    <location>
        <begin position="884"/>
        <end position="1048"/>
    </location>
</feature>
<feature type="region of interest" description="Disordered" evidence="1">
    <location>
        <begin position="562"/>
        <end position="869"/>
    </location>
</feature>
<feature type="compositionally biased region" description="Basic residues" evidence="1">
    <location>
        <begin position="347"/>
        <end position="362"/>
    </location>
</feature>
<protein>
    <submittedName>
        <fullName evidence="2">Uncharacterized protein</fullName>
    </submittedName>
</protein>
<feature type="region of interest" description="Disordered" evidence="1">
    <location>
        <begin position="307"/>
        <end position="387"/>
    </location>
</feature>
<feature type="compositionally biased region" description="Low complexity" evidence="1">
    <location>
        <begin position="650"/>
        <end position="668"/>
    </location>
</feature>
<gene>
    <name evidence="2" type="ORF">OHC33_002508</name>
</gene>
<feature type="compositionally biased region" description="Basic and acidic residues" evidence="1">
    <location>
        <begin position="307"/>
        <end position="316"/>
    </location>
</feature>
<feature type="region of interest" description="Disordered" evidence="1">
    <location>
        <begin position="20"/>
        <end position="65"/>
    </location>
</feature>
<evidence type="ECO:0000256" key="1">
    <source>
        <dbReference type="SAM" id="MobiDB-lite"/>
    </source>
</evidence>
<feature type="compositionally biased region" description="Low complexity" evidence="1">
    <location>
        <begin position="980"/>
        <end position="990"/>
    </location>
</feature>
<feature type="compositionally biased region" description="Polar residues" evidence="1">
    <location>
        <begin position="677"/>
        <end position="696"/>
    </location>
</feature>
<feature type="compositionally biased region" description="Polar residues" evidence="1">
    <location>
        <begin position="486"/>
        <end position="496"/>
    </location>
</feature>
<comment type="caution">
    <text evidence="2">The sequence shown here is derived from an EMBL/GenBank/DDBJ whole genome shotgun (WGS) entry which is preliminary data.</text>
</comment>
<feature type="compositionally biased region" description="Basic and acidic residues" evidence="1">
    <location>
        <begin position="503"/>
        <end position="527"/>
    </location>
</feature>
<feature type="region of interest" description="Disordered" evidence="1">
    <location>
        <begin position="77"/>
        <end position="120"/>
    </location>
</feature>
<feature type="compositionally biased region" description="Polar residues" evidence="1">
    <location>
        <begin position="1080"/>
        <end position="1097"/>
    </location>
</feature>
<dbReference type="Proteomes" id="UP001316803">
    <property type="component" value="Unassembled WGS sequence"/>
</dbReference>
<feature type="compositionally biased region" description="Low complexity" evidence="1">
    <location>
        <begin position="900"/>
        <end position="919"/>
    </location>
</feature>
<feature type="compositionally biased region" description="Polar residues" evidence="1">
    <location>
        <begin position="25"/>
        <end position="38"/>
    </location>
</feature>
<organism evidence="2 3">
    <name type="scientific">Knufia fluminis</name>
    <dbReference type="NCBI Taxonomy" id="191047"/>
    <lineage>
        <taxon>Eukaryota</taxon>
        <taxon>Fungi</taxon>
        <taxon>Dikarya</taxon>
        <taxon>Ascomycota</taxon>
        <taxon>Pezizomycotina</taxon>
        <taxon>Eurotiomycetes</taxon>
        <taxon>Chaetothyriomycetidae</taxon>
        <taxon>Chaetothyriales</taxon>
        <taxon>Trichomeriaceae</taxon>
        <taxon>Knufia</taxon>
    </lineage>
</organism>
<feature type="compositionally biased region" description="Pro residues" evidence="1">
    <location>
        <begin position="576"/>
        <end position="613"/>
    </location>
</feature>
<feature type="compositionally biased region" description="Basic and acidic residues" evidence="1">
    <location>
        <begin position="563"/>
        <end position="573"/>
    </location>
</feature>
<feature type="region of interest" description="Disordered" evidence="1">
    <location>
        <begin position="1064"/>
        <end position="1125"/>
    </location>
</feature>
<feature type="compositionally biased region" description="Basic and acidic residues" evidence="1">
    <location>
        <begin position="323"/>
        <end position="345"/>
    </location>
</feature>
<keyword evidence="3" id="KW-1185">Reference proteome</keyword>
<feature type="compositionally biased region" description="Low complexity" evidence="1">
    <location>
        <begin position="744"/>
        <end position="794"/>
    </location>
</feature>
<feature type="compositionally biased region" description="Polar residues" evidence="1">
    <location>
        <begin position="830"/>
        <end position="843"/>
    </location>
</feature>
<evidence type="ECO:0000313" key="3">
    <source>
        <dbReference type="Proteomes" id="UP001316803"/>
    </source>
</evidence>
<feature type="compositionally biased region" description="Basic and acidic residues" evidence="1">
    <location>
        <begin position="1023"/>
        <end position="1034"/>
    </location>
</feature>
<feature type="compositionally biased region" description="Pro residues" evidence="1">
    <location>
        <begin position="629"/>
        <end position="645"/>
    </location>
</feature>
<name>A0AAN8EU65_9EURO</name>
<feature type="compositionally biased region" description="Acidic residues" evidence="1">
    <location>
        <begin position="1114"/>
        <end position="1125"/>
    </location>
</feature>
<dbReference type="EMBL" id="JAKLMC020000005">
    <property type="protein sequence ID" value="KAK5955935.1"/>
    <property type="molecule type" value="Genomic_DNA"/>
</dbReference>
<evidence type="ECO:0000313" key="2">
    <source>
        <dbReference type="EMBL" id="KAK5955935.1"/>
    </source>
</evidence>
<reference evidence="2 3" key="1">
    <citation type="submission" date="2022-12" db="EMBL/GenBank/DDBJ databases">
        <title>Genomic features and morphological characterization of a novel Knufia sp. strain isolated from spacecraft assembly facility.</title>
        <authorList>
            <person name="Teixeira M."/>
            <person name="Chander A.M."/>
            <person name="Stajich J.E."/>
            <person name="Venkateswaran K."/>
        </authorList>
    </citation>
    <scope>NUCLEOTIDE SEQUENCE [LARGE SCALE GENOMIC DNA]</scope>
    <source>
        <strain evidence="2 3">FJI-L2-BK-P2</strain>
    </source>
</reference>
<dbReference type="AlphaFoldDB" id="A0AAN8EU65"/>
<feature type="region of interest" description="Disordered" evidence="1">
    <location>
        <begin position="402"/>
        <end position="550"/>
    </location>
</feature>
<sequence>MNMDILLSAVGHGHSAYDNPGPSHSLYNNSGTSHSAYDNPSQSYHNPSSSHYNNDSSASQYHQGQDQLQYQDAANVNDQEPEEELPTDAPAPPPSANEHPHELWTKTPRPRGRQAKDPHAEYVRFDCKDVDDLETNLAEYLSAPTAPAEHATIEFHFPVTAAFMVYTRDFKRDATTAWTAADVPDLMRRTAVSVVEVLQETANPKDQIVRQKAVARTIVEAVQRADGFRYSFHNNWMSREDRAHRFSFFCNDSTLNKGRAANGGAGSEGRERRKPVYDCKGLVAIKFSITKNNLEVHYRHIPLHKTFEERAPPPRRESKRRRLLEVLDPKAIERLPKKQKKDITPKQKQKLTKFGPHKKNGRPRSTNSQPRPANFGANAHRQQPTDEGLQPLIDFLGSAERETPMRGMSAPNQGADSGDDDNEGGIIMVEDDDAPAEDDDTADRTTNPPSAFPREKVRELQTRQTSQKRPKLHGPLLPGQMEGSLQAGNITWGTDTPTRHYAKQTEKERKEKEKADKKKQKEQEKASKKGKKKSQTLAGLDTAASGPLSELELLKQQLAATTERLERLEKEKSQPQPYPPYPPYQYPHYPYPPPAQGYYPPPPQSQPPPPPQPSYTVSRQAGSFHYYQPPAPAGPPMYPGGPPHPNTNVQPSAPKTPAAQQATQTTSSLGQQDRGGQASQQPPITAQSQNHATVPTTDPHGDDAQVAQSVAEKDDDDGVTADPPVRAGSAPAASTETVAEPDGSAAASSDASRPQDQTSAAAATAQPPQPARPASAPGQAASQASAAQPSPKDAPLQRVHAPTCSAPRPGQPTMGVLKVANAADKPTFHVHTNTPSSSKSRPQQPLGGVLKLVDVPNTPTARKDFQQSEDARMKGFFDSALAAMSTPTSAGPSLANRNQPPAWNGPAYAPGYGPGWQAYQGNRPPTTGQPYSYAPPPQNYPYPYPYPPPYPYSSAYGPPPPPPPPAGGQVQGKWVTTSHPQQKPAAPLAKPGERPPPGYDDLRAQMVAHAQATPTPAAKVKGKAPDAVENKERIVSSTTNTADGSTGTAQAKLAIASDLQVDTDAAASGAEEGRVDPQAQPRSAVTVSSDGSSNESVETAPEQADKGEAAVAQESDDVSDTSEET</sequence>
<feature type="compositionally biased region" description="Acidic residues" evidence="1">
    <location>
        <begin position="417"/>
        <end position="441"/>
    </location>
</feature>
<feature type="compositionally biased region" description="Polar residues" evidence="1">
    <location>
        <begin position="1035"/>
        <end position="1048"/>
    </location>
</feature>
<accession>A0AAN8EU65</accession>
<feature type="compositionally biased region" description="Low complexity" evidence="1">
    <location>
        <begin position="39"/>
        <end position="65"/>
    </location>
</feature>
<feature type="compositionally biased region" description="Polar residues" evidence="1">
    <location>
        <begin position="885"/>
        <end position="899"/>
    </location>
</feature>
<proteinExistence type="predicted"/>